<comment type="catalytic activity">
    <reaction evidence="1">
        <text>Hydrolysis of terminal, non-reducing beta-D-glucosyl residues with release of beta-D-glucose.</text>
        <dbReference type="EC" id="3.2.1.21"/>
    </reaction>
</comment>
<dbReference type="InterPro" id="IPR051915">
    <property type="entry name" value="Cellulose_Degrad_GH3"/>
</dbReference>
<comment type="similarity">
    <text evidence="2">Belongs to the glycosyl hydrolase 3 family.</text>
</comment>
<evidence type="ECO:0000313" key="9">
    <source>
        <dbReference type="Proteomes" id="UP001220610"/>
    </source>
</evidence>
<dbReference type="Pfam" id="PF14310">
    <property type="entry name" value="Fn3-like"/>
    <property type="match status" value="1"/>
</dbReference>
<reference evidence="8" key="1">
    <citation type="submission" date="2023-03" db="EMBL/GenBank/DDBJ databases">
        <title>Andean soil-derived lignocellulolytic bacterial consortium as a source of novel taxa and putative plastic-active enzymes.</title>
        <authorList>
            <person name="Diaz-Garcia L."/>
            <person name="Chuvochina M."/>
            <person name="Feuerriegel G."/>
            <person name="Bunk B."/>
            <person name="Sproer C."/>
            <person name="Streit W.R."/>
            <person name="Rodriguez L.M."/>
            <person name="Overmann J."/>
            <person name="Jimenez D.J."/>
        </authorList>
    </citation>
    <scope>NUCLEOTIDE SEQUENCE</scope>
    <source>
        <strain evidence="8">MAG 7</strain>
    </source>
</reference>
<dbReference type="Pfam" id="PF01915">
    <property type="entry name" value="Glyco_hydro_3_C"/>
    <property type="match status" value="1"/>
</dbReference>
<dbReference type="SUPFAM" id="SSF51445">
    <property type="entry name" value="(Trans)glycosidases"/>
    <property type="match status" value="1"/>
</dbReference>
<dbReference type="InterPro" id="IPR002772">
    <property type="entry name" value="Glyco_hydro_3_C"/>
</dbReference>
<keyword evidence="4" id="KW-0732">Signal</keyword>
<sequence>MKRITLPCVLLMLVMACGDSTQNPAYKRSDLPIEDRVKDLLKRMTVEEKAGQFNQLSGDLATGPASGNADWKQKIERIKNGEVGSMLNVVGAAKTRQVQEAALQSRLGIPLFFGYDVIHGYKTIFPIPLAEACSWDLEGATRNAATAALESSSAGVHWTFGPMCDISTDPRWGRVMEGAGEDPWLGAQLAAARVKGLQGNFDSTHILACIKHFAAYGAVEGGKEYNYTDMSRVALWNKYLPPYKAAVEAGAASLMNGFTTFEGVPVTGNKYLVTDVLKDQWGFKGFLVSDWNSIGEMVNWGYATDKKDAADKAFAAGSMIDMETQAMGQYIPELVKEGRISEKDLDDAVGRILYFKFKLGLFDHPYAFCDEQREASTLLNAAHRQQALESAKRAIVLLKNDNKVLPLKKSGQKIALVGLYAREKKHLFDFWIAQGDFNQAVSLQEGMAATFGAASASFSDGYSLDTAAAKAALIQEAVGKARSADVVVVNIGLPGGLAGEDRSMANIDIPQDQVNLLRELKKTGKPVVAVVAAGRPMILTGILELCDAIVYSWILGTEGGNAIAQVLAGDYNPSGKTVMSFPKALGQIPVYYNHFNTGRPNPTDNAGNWYSRYRDVANDPLYPFGYGLSYTQFTYSNLAVKDTALQQNDTLRVSVTVTNSGEVDGEEVAQLYIRDVTASIVRPVKELKGFQKVLLKKGESRELHFALAATDLAFYDATGKAVLEPGSFGLFVGGNSRDVLSGSFWLK</sequence>
<keyword evidence="6 8" id="KW-0326">Glycosidase</keyword>
<dbReference type="Gene3D" id="2.60.40.10">
    <property type="entry name" value="Immunoglobulins"/>
    <property type="match status" value="1"/>
</dbReference>
<evidence type="ECO:0000256" key="1">
    <source>
        <dbReference type="ARBA" id="ARBA00000448"/>
    </source>
</evidence>
<protein>
    <recommendedName>
        <fullName evidence="3">beta-glucosidase</fullName>
        <ecNumber evidence="3">3.2.1.21</ecNumber>
    </recommendedName>
</protein>
<dbReference type="SMART" id="SM01217">
    <property type="entry name" value="Fn3_like"/>
    <property type="match status" value="1"/>
</dbReference>
<dbReference type="Gene3D" id="3.20.20.300">
    <property type="entry name" value="Glycoside hydrolase, family 3, N-terminal domain"/>
    <property type="match status" value="1"/>
</dbReference>
<dbReference type="Proteomes" id="UP001220610">
    <property type="component" value="Chromosome"/>
</dbReference>
<dbReference type="InterPro" id="IPR036962">
    <property type="entry name" value="Glyco_hydro_3_N_sf"/>
</dbReference>
<dbReference type="EMBL" id="CP119311">
    <property type="protein sequence ID" value="WEK38334.1"/>
    <property type="molecule type" value="Genomic_DNA"/>
</dbReference>
<dbReference type="Gene3D" id="3.40.50.1700">
    <property type="entry name" value="Glycoside hydrolase family 3 C-terminal domain"/>
    <property type="match status" value="1"/>
</dbReference>
<proteinExistence type="inferred from homology"/>
<dbReference type="Pfam" id="PF00933">
    <property type="entry name" value="Glyco_hydro_3"/>
    <property type="match status" value="1"/>
</dbReference>
<evidence type="ECO:0000256" key="5">
    <source>
        <dbReference type="ARBA" id="ARBA00022801"/>
    </source>
</evidence>
<dbReference type="AlphaFoldDB" id="A0AAJ5WVR7"/>
<dbReference type="InterPro" id="IPR001764">
    <property type="entry name" value="Glyco_hydro_3_N"/>
</dbReference>
<dbReference type="SUPFAM" id="SSF52279">
    <property type="entry name" value="Beta-D-glucan exohydrolase, C-terminal domain"/>
    <property type="match status" value="1"/>
</dbReference>
<feature type="domain" description="Fibronectin type III-like" evidence="7">
    <location>
        <begin position="667"/>
        <end position="736"/>
    </location>
</feature>
<dbReference type="EC" id="3.2.1.21" evidence="3"/>
<dbReference type="PANTHER" id="PTHR30620">
    <property type="entry name" value="PERIPLASMIC BETA-GLUCOSIDASE-RELATED"/>
    <property type="match status" value="1"/>
</dbReference>
<keyword evidence="5 8" id="KW-0378">Hydrolase</keyword>
<dbReference type="PROSITE" id="PS51257">
    <property type="entry name" value="PROKAR_LIPOPROTEIN"/>
    <property type="match status" value="1"/>
</dbReference>
<accession>A0AAJ5WVR7</accession>
<evidence type="ECO:0000259" key="7">
    <source>
        <dbReference type="SMART" id="SM01217"/>
    </source>
</evidence>
<dbReference type="FunFam" id="2.60.40.10:FF:000495">
    <property type="entry name" value="Periplasmic beta-glucosidase"/>
    <property type="match status" value="1"/>
</dbReference>
<dbReference type="NCBIfam" id="NF011678">
    <property type="entry name" value="PRK15098.1"/>
    <property type="match status" value="1"/>
</dbReference>
<dbReference type="FunFam" id="3.20.20.300:FF:000005">
    <property type="entry name" value="Periplasmic beta-glucosidase"/>
    <property type="match status" value="1"/>
</dbReference>
<dbReference type="PRINTS" id="PR00133">
    <property type="entry name" value="GLHYDRLASE3"/>
</dbReference>
<evidence type="ECO:0000256" key="3">
    <source>
        <dbReference type="ARBA" id="ARBA00012744"/>
    </source>
</evidence>
<dbReference type="InterPro" id="IPR013783">
    <property type="entry name" value="Ig-like_fold"/>
</dbReference>
<evidence type="ECO:0000256" key="4">
    <source>
        <dbReference type="ARBA" id="ARBA00022729"/>
    </source>
</evidence>
<dbReference type="GO" id="GO:0008422">
    <property type="term" value="F:beta-glucosidase activity"/>
    <property type="evidence" value="ECO:0007669"/>
    <property type="project" value="UniProtKB-EC"/>
</dbReference>
<organism evidence="8 9">
    <name type="scientific">Candidatus Pseudobacter hemicellulosilyticus</name>
    <dbReference type="NCBI Taxonomy" id="3121375"/>
    <lineage>
        <taxon>Bacteria</taxon>
        <taxon>Pseudomonadati</taxon>
        <taxon>Bacteroidota</taxon>
        <taxon>Chitinophagia</taxon>
        <taxon>Chitinophagales</taxon>
        <taxon>Chitinophagaceae</taxon>
        <taxon>Pseudobacter</taxon>
    </lineage>
</organism>
<gene>
    <name evidence="8" type="primary">bglX</name>
    <name evidence="8" type="ORF">P0Y53_12575</name>
</gene>
<dbReference type="InterPro" id="IPR036881">
    <property type="entry name" value="Glyco_hydro_3_C_sf"/>
</dbReference>
<name>A0AAJ5WVR7_9BACT</name>
<evidence type="ECO:0000256" key="2">
    <source>
        <dbReference type="ARBA" id="ARBA00005336"/>
    </source>
</evidence>
<dbReference type="PANTHER" id="PTHR30620:SF16">
    <property type="entry name" value="LYSOSOMAL BETA GLUCOSIDASE"/>
    <property type="match status" value="1"/>
</dbReference>
<dbReference type="GO" id="GO:0009251">
    <property type="term" value="P:glucan catabolic process"/>
    <property type="evidence" value="ECO:0007669"/>
    <property type="project" value="TreeGrafter"/>
</dbReference>
<dbReference type="InterPro" id="IPR026891">
    <property type="entry name" value="Fn3-like"/>
</dbReference>
<dbReference type="InterPro" id="IPR017853">
    <property type="entry name" value="GH"/>
</dbReference>
<evidence type="ECO:0000256" key="6">
    <source>
        <dbReference type="ARBA" id="ARBA00023295"/>
    </source>
</evidence>
<evidence type="ECO:0000313" key="8">
    <source>
        <dbReference type="EMBL" id="WEK38334.1"/>
    </source>
</evidence>